<dbReference type="AlphaFoldDB" id="A0A2M7G221"/>
<feature type="signal peptide" evidence="1">
    <location>
        <begin position="1"/>
        <end position="21"/>
    </location>
</feature>
<sequence length="163" mass="17312">MKLILSSLLLFALLGACSAPGASQTPTGGSSSPVLEPADADLMAIAKAYTGYTALNQDLRVSPQHGGIYVRTHLDASAEKTFNAKSFPYAEGAVAVKEGHLSAEGAIDRIYIMKKLKAGYDVANGDWFYAVLSPEGAVRQKGKEQLCIGCHQQAKSRDYVVGF</sequence>
<protein>
    <recommendedName>
        <fullName evidence="2">Cytochrome P460 domain-containing protein</fullName>
    </recommendedName>
</protein>
<name>A0A2M7G221_9BACT</name>
<dbReference type="Gene3D" id="3.50.70.20">
    <property type="entry name" value="Cytochrome P460"/>
    <property type="match status" value="1"/>
</dbReference>
<proteinExistence type="predicted"/>
<dbReference type="EMBL" id="PFFQ01000044">
    <property type="protein sequence ID" value="PIW15816.1"/>
    <property type="molecule type" value="Genomic_DNA"/>
</dbReference>
<dbReference type="Proteomes" id="UP000231019">
    <property type="component" value="Unassembled WGS sequence"/>
</dbReference>
<evidence type="ECO:0000313" key="3">
    <source>
        <dbReference type="EMBL" id="PIW15816.1"/>
    </source>
</evidence>
<comment type="caution">
    <text evidence="3">The sequence shown here is derived from an EMBL/GenBank/DDBJ whole genome shotgun (WGS) entry which is preliminary data.</text>
</comment>
<organism evidence="3 4">
    <name type="scientific">bacterium (Candidatus Blackallbacteria) CG17_big_fil_post_rev_8_21_14_2_50_48_46</name>
    <dbReference type="NCBI Taxonomy" id="2014261"/>
    <lineage>
        <taxon>Bacteria</taxon>
        <taxon>Candidatus Blackallbacteria</taxon>
    </lineage>
</organism>
<reference evidence="3 4" key="1">
    <citation type="submission" date="2017-09" db="EMBL/GenBank/DDBJ databases">
        <title>Depth-based differentiation of microbial function through sediment-hosted aquifers and enrichment of novel symbionts in the deep terrestrial subsurface.</title>
        <authorList>
            <person name="Probst A.J."/>
            <person name="Ladd B."/>
            <person name="Jarett J.K."/>
            <person name="Geller-Mcgrath D.E."/>
            <person name="Sieber C.M."/>
            <person name="Emerson J.B."/>
            <person name="Anantharaman K."/>
            <person name="Thomas B.C."/>
            <person name="Malmstrom R."/>
            <person name="Stieglmeier M."/>
            <person name="Klingl A."/>
            <person name="Woyke T."/>
            <person name="Ryan C.M."/>
            <person name="Banfield J.F."/>
        </authorList>
    </citation>
    <scope>NUCLEOTIDE SEQUENCE [LARGE SCALE GENOMIC DNA]</scope>
    <source>
        <strain evidence="3">CG17_big_fil_post_rev_8_21_14_2_50_48_46</strain>
    </source>
</reference>
<dbReference type="Pfam" id="PF16694">
    <property type="entry name" value="Cytochrome_P460"/>
    <property type="match status" value="1"/>
</dbReference>
<accession>A0A2M7G221</accession>
<evidence type="ECO:0000259" key="2">
    <source>
        <dbReference type="Pfam" id="PF16694"/>
    </source>
</evidence>
<dbReference type="InterPro" id="IPR032033">
    <property type="entry name" value="Cytochrome_P460"/>
</dbReference>
<gene>
    <name evidence="3" type="ORF">COW36_15855</name>
</gene>
<dbReference type="InterPro" id="IPR038142">
    <property type="entry name" value="Cytochrome_P460_sp"/>
</dbReference>
<feature type="chain" id="PRO_5014597987" description="Cytochrome P460 domain-containing protein" evidence="1">
    <location>
        <begin position="22"/>
        <end position="163"/>
    </location>
</feature>
<keyword evidence="1" id="KW-0732">Signal</keyword>
<feature type="domain" description="Cytochrome P460" evidence="2">
    <location>
        <begin position="89"/>
        <end position="160"/>
    </location>
</feature>
<evidence type="ECO:0000313" key="4">
    <source>
        <dbReference type="Proteomes" id="UP000231019"/>
    </source>
</evidence>
<evidence type="ECO:0000256" key="1">
    <source>
        <dbReference type="SAM" id="SignalP"/>
    </source>
</evidence>
<dbReference type="PROSITE" id="PS51257">
    <property type="entry name" value="PROKAR_LIPOPROTEIN"/>
    <property type="match status" value="1"/>
</dbReference>
<dbReference type="CDD" id="cd20716">
    <property type="entry name" value="cyt_P460_fam"/>
    <property type="match status" value="1"/>
</dbReference>